<dbReference type="InterPro" id="IPR041442">
    <property type="entry name" value="PIH1D1/2/3_CS-like"/>
</dbReference>
<dbReference type="Pfam" id="PF08190">
    <property type="entry name" value="PIH1"/>
    <property type="match status" value="1"/>
</dbReference>
<comment type="function">
    <text evidence="3">Involved in the assembly of C/D box small nucleolar ribonucleoprotein (snoRNP) particles. Recruits the SWI/SNF complex to the core promoter of rRNA genes and enhances pre-rRNA transcription. Mediates interaction of TELO2 with the R2TP complex which is necessary for the stability of MTOR and SMG1. Positively regulates the assembly and activity of the mTORC1 complex.</text>
</comment>
<dbReference type="Proteomes" id="UP000095280">
    <property type="component" value="Unplaced"/>
</dbReference>
<proteinExistence type="inferred from homology"/>
<evidence type="ECO:0000313" key="8">
    <source>
        <dbReference type="WBParaSite" id="maker-uti_cns_0001516-snap-gene-0.12-mRNA-1"/>
    </source>
</evidence>
<keyword evidence="7" id="KW-1185">Reference proteome</keyword>
<feature type="domain" description="PIH1 N-terminal" evidence="5">
    <location>
        <begin position="50"/>
        <end position="187"/>
    </location>
</feature>
<evidence type="ECO:0000256" key="4">
    <source>
        <dbReference type="SAM" id="MobiDB-lite"/>
    </source>
</evidence>
<sequence>MSSSSSLSMPVADESEDAEEKLRILQQLLASQDSGAAPAAAAAGAPASRQVAYEPGLCIKTRQDSGGAKLFINLCRSADLPAPPEATDEQLAKLLEDPDSHAARFRVPLSIGEPRAERDHAGSACTAIDVVAHPSLLDRMRASDLYRNFAISLAVEGAEAKHGLSLSRRDLTVLRNKKYVGSIEQQAAQHFVRSGGPPKPFIQEVSGSEATAPQPSSSLSAPSKTPPRPEFRLVQEPPYGSPSHFVCEIRLPLISSAGSLQLQVGGDRLLLTCRSRAYRLDFYLPVCIDQAACCAQFDADSRLLTVTMPVEGGPAA</sequence>
<evidence type="ECO:0000256" key="3">
    <source>
        <dbReference type="ARBA" id="ARBA00046233"/>
    </source>
</evidence>
<dbReference type="WBParaSite" id="maker-uti_cns_0002339-snap-gene-0.20-mRNA-1">
    <property type="protein sequence ID" value="maker-uti_cns_0002339-snap-gene-0.20-mRNA-1"/>
    <property type="gene ID" value="maker-uti_cns_0002339-snap-gene-0.20"/>
</dbReference>
<evidence type="ECO:0000313" key="9">
    <source>
        <dbReference type="WBParaSite" id="maker-uti_cns_0002339-snap-gene-0.20-mRNA-1"/>
    </source>
</evidence>
<feature type="region of interest" description="Disordered" evidence="4">
    <location>
        <begin position="1"/>
        <end position="20"/>
    </location>
</feature>
<reference evidence="8 9" key="1">
    <citation type="submission" date="2016-11" db="UniProtKB">
        <authorList>
            <consortium name="WormBaseParasite"/>
        </authorList>
    </citation>
    <scope>IDENTIFICATION</scope>
</reference>
<dbReference type="GO" id="GO:0006364">
    <property type="term" value="P:rRNA processing"/>
    <property type="evidence" value="ECO:0007669"/>
    <property type="project" value="TreeGrafter"/>
</dbReference>
<name>A0A1I8GCY0_9PLAT</name>
<feature type="region of interest" description="Disordered" evidence="4">
    <location>
        <begin position="202"/>
        <end position="230"/>
    </location>
</feature>
<accession>A0A1I8GCY0</accession>
<feature type="domain" description="PIH1D1/2/3 CS-like" evidence="6">
    <location>
        <begin position="239"/>
        <end position="310"/>
    </location>
</feature>
<dbReference type="GO" id="GO:1990904">
    <property type="term" value="C:ribonucleoprotein complex"/>
    <property type="evidence" value="ECO:0007669"/>
    <property type="project" value="TreeGrafter"/>
</dbReference>
<evidence type="ECO:0000313" key="7">
    <source>
        <dbReference type="Proteomes" id="UP000095280"/>
    </source>
</evidence>
<dbReference type="InterPro" id="IPR050734">
    <property type="entry name" value="PIH1/Kintoun_subfamily"/>
</dbReference>
<protein>
    <recommendedName>
        <fullName evidence="2">PIH1 domain-containing protein 1</fullName>
    </recommendedName>
</protein>
<evidence type="ECO:0000259" key="5">
    <source>
        <dbReference type="Pfam" id="PF08190"/>
    </source>
</evidence>
<dbReference type="GO" id="GO:0097255">
    <property type="term" value="C:R2TP complex"/>
    <property type="evidence" value="ECO:0007669"/>
    <property type="project" value="TreeGrafter"/>
</dbReference>
<dbReference type="PANTHER" id="PTHR22997:SF0">
    <property type="entry name" value="PIH1 DOMAIN-CONTAINING PROTEIN 1"/>
    <property type="match status" value="1"/>
</dbReference>
<dbReference type="PANTHER" id="PTHR22997">
    <property type="entry name" value="PIH1 DOMAIN-CONTAINING PROTEIN 1"/>
    <property type="match status" value="1"/>
</dbReference>
<organism evidence="7 8">
    <name type="scientific">Macrostomum lignano</name>
    <dbReference type="NCBI Taxonomy" id="282301"/>
    <lineage>
        <taxon>Eukaryota</taxon>
        <taxon>Metazoa</taxon>
        <taxon>Spiralia</taxon>
        <taxon>Lophotrochozoa</taxon>
        <taxon>Platyhelminthes</taxon>
        <taxon>Rhabditophora</taxon>
        <taxon>Macrostomorpha</taxon>
        <taxon>Macrostomida</taxon>
        <taxon>Macrostomidae</taxon>
        <taxon>Macrostomum</taxon>
    </lineage>
</organism>
<evidence type="ECO:0000256" key="2">
    <source>
        <dbReference type="ARBA" id="ARBA00040540"/>
    </source>
</evidence>
<dbReference type="GO" id="GO:0005737">
    <property type="term" value="C:cytoplasm"/>
    <property type="evidence" value="ECO:0007669"/>
    <property type="project" value="TreeGrafter"/>
</dbReference>
<dbReference type="AlphaFoldDB" id="A0A1I8GCY0"/>
<evidence type="ECO:0000259" key="6">
    <source>
        <dbReference type="Pfam" id="PF18201"/>
    </source>
</evidence>
<dbReference type="GO" id="GO:0000492">
    <property type="term" value="P:box C/D snoRNP assembly"/>
    <property type="evidence" value="ECO:0007669"/>
    <property type="project" value="TreeGrafter"/>
</dbReference>
<feature type="compositionally biased region" description="Low complexity" evidence="4">
    <location>
        <begin position="213"/>
        <end position="223"/>
    </location>
</feature>
<comment type="similarity">
    <text evidence="1">Belongs to the PIH1 family.</text>
</comment>
<dbReference type="InterPro" id="IPR012981">
    <property type="entry name" value="PIH1_N"/>
</dbReference>
<dbReference type="WBParaSite" id="maker-uti_cns_0001516-snap-gene-0.12-mRNA-1">
    <property type="protein sequence ID" value="maker-uti_cns_0001516-snap-gene-0.12-mRNA-1"/>
    <property type="gene ID" value="maker-uti_cns_0001516-snap-gene-0.12"/>
</dbReference>
<dbReference type="Pfam" id="PF18201">
    <property type="entry name" value="PIH1_CS"/>
    <property type="match status" value="1"/>
</dbReference>
<evidence type="ECO:0000256" key="1">
    <source>
        <dbReference type="ARBA" id="ARBA00008511"/>
    </source>
</evidence>